<protein>
    <submittedName>
        <fullName evidence="2">Uncharacterized protein</fullName>
    </submittedName>
</protein>
<accession>A0AAE1DXU4</accession>
<sequence>MWSKDLPFAKPRSNSSRHVKSLSIRRGKSLNGADQSSDLTQPSLLDRNLKTVQCDTSEATRCAQMSMID</sequence>
<reference evidence="2" key="1">
    <citation type="journal article" date="2023" name="G3 (Bethesda)">
        <title>A reference genome for the long-term kleptoplast-retaining sea slug Elysia crispata morphotype clarki.</title>
        <authorList>
            <person name="Eastman K.E."/>
            <person name="Pendleton A.L."/>
            <person name="Shaikh M.A."/>
            <person name="Suttiyut T."/>
            <person name="Ogas R."/>
            <person name="Tomko P."/>
            <person name="Gavelis G."/>
            <person name="Widhalm J.R."/>
            <person name="Wisecaver J.H."/>
        </authorList>
    </citation>
    <scope>NUCLEOTIDE SEQUENCE</scope>
    <source>
        <strain evidence="2">ECLA1</strain>
    </source>
</reference>
<feature type="compositionally biased region" description="Polar residues" evidence="1">
    <location>
        <begin position="32"/>
        <end position="43"/>
    </location>
</feature>
<evidence type="ECO:0000313" key="2">
    <source>
        <dbReference type="EMBL" id="KAK3785518.1"/>
    </source>
</evidence>
<feature type="region of interest" description="Disordered" evidence="1">
    <location>
        <begin position="1"/>
        <end position="44"/>
    </location>
</feature>
<dbReference type="AlphaFoldDB" id="A0AAE1DXU4"/>
<keyword evidence="3" id="KW-1185">Reference proteome</keyword>
<name>A0AAE1DXU4_9GAST</name>
<organism evidence="2 3">
    <name type="scientific">Elysia crispata</name>
    <name type="common">lettuce slug</name>
    <dbReference type="NCBI Taxonomy" id="231223"/>
    <lineage>
        <taxon>Eukaryota</taxon>
        <taxon>Metazoa</taxon>
        <taxon>Spiralia</taxon>
        <taxon>Lophotrochozoa</taxon>
        <taxon>Mollusca</taxon>
        <taxon>Gastropoda</taxon>
        <taxon>Heterobranchia</taxon>
        <taxon>Euthyneura</taxon>
        <taxon>Panpulmonata</taxon>
        <taxon>Sacoglossa</taxon>
        <taxon>Placobranchoidea</taxon>
        <taxon>Plakobranchidae</taxon>
        <taxon>Elysia</taxon>
    </lineage>
</organism>
<dbReference type="EMBL" id="JAWDGP010002127">
    <property type="protein sequence ID" value="KAK3785518.1"/>
    <property type="molecule type" value="Genomic_DNA"/>
</dbReference>
<evidence type="ECO:0000256" key="1">
    <source>
        <dbReference type="SAM" id="MobiDB-lite"/>
    </source>
</evidence>
<comment type="caution">
    <text evidence="2">The sequence shown here is derived from an EMBL/GenBank/DDBJ whole genome shotgun (WGS) entry which is preliminary data.</text>
</comment>
<proteinExistence type="predicted"/>
<dbReference type="Proteomes" id="UP001283361">
    <property type="component" value="Unassembled WGS sequence"/>
</dbReference>
<feature type="compositionally biased region" description="Basic residues" evidence="1">
    <location>
        <begin position="15"/>
        <end position="28"/>
    </location>
</feature>
<evidence type="ECO:0000313" key="3">
    <source>
        <dbReference type="Proteomes" id="UP001283361"/>
    </source>
</evidence>
<gene>
    <name evidence="2" type="ORF">RRG08_048652</name>
</gene>